<gene>
    <name evidence="9" type="ORF">CALCODRAFT_427865</name>
</gene>
<comment type="pathway">
    <text evidence="2">Secondary metabolite biosynthesis.</text>
</comment>
<dbReference type="InParanoid" id="A0A165J7D1"/>
<comment type="cofactor">
    <cofactor evidence="1 8">
        <name>heme</name>
        <dbReference type="ChEBI" id="CHEBI:30413"/>
    </cofactor>
</comment>
<dbReference type="InterPro" id="IPR050121">
    <property type="entry name" value="Cytochrome_P450_monoxygenase"/>
</dbReference>
<evidence type="ECO:0000256" key="3">
    <source>
        <dbReference type="ARBA" id="ARBA00010617"/>
    </source>
</evidence>
<evidence type="ECO:0000256" key="8">
    <source>
        <dbReference type="PIRSR" id="PIRSR602401-1"/>
    </source>
</evidence>
<dbReference type="PANTHER" id="PTHR24305:SF166">
    <property type="entry name" value="CYTOCHROME P450 12A4, MITOCHONDRIAL-RELATED"/>
    <property type="match status" value="1"/>
</dbReference>
<feature type="binding site" description="axial binding residue" evidence="8">
    <location>
        <position position="464"/>
    </location>
    <ligand>
        <name>heme</name>
        <dbReference type="ChEBI" id="CHEBI:30413"/>
    </ligand>
    <ligandPart>
        <name>Fe</name>
        <dbReference type="ChEBI" id="CHEBI:18248"/>
    </ligandPart>
</feature>
<comment type="similarity">
    <text evidence="3">Belongs to the cytochrome P450 family.</text>
</comment>
<protein>
    <submittedName>
        <fullName evidence="9">Cytochrome P450</fullName>
    </submittedName>
</protein>
<proteinExistence type="inferred from homology"/>
<dbReference type="PRINTS" id="PR00463">
    <property type="entry name" value="EP450I"/>
</dbReference>
<keyword evidence="6 8" id="KW-0408">Iron</keyword>
<dbReference type="Gene3D" id="1.10.630.10">
    <property type="entry name" value="Cytochrome P450"/>
    <property type="match status" value="1"/>
</dbReference>
<evidence type="ECO:0000256" key="1">
    <source>
        <dbReference type="ARBA" id="ARBA00001971"/>
    </source>
</evidence>
<evidence type="ECO:0000313" key="9">
    <source>
        <dbReference type="EMBL" id="KZT61471.1"/>
    </source>
</evidence>
<dbReference type="InterPro" id="IPR001128">
    <property type="entry name" value="Cyt_P450"/>
</dbReference>
<keyword evidence="5" id="KW-0560">Oxidoreductase</keyword>
<evidence type="ECO:0000256" key="7">
    <source>
        <dbReference type="ARBA" id="ARBA00023033"/>
    </source>
</evidence>
<evidence type="ECO:0000256" key="6">
    <source>
        <dbReference type="ARBA" id="ARBA00023004"/>
    </source>
</evidence>
<dbReference type="GO" id="GO:0016705">
    <property type="term" value="F:oxidoreductase activity, acting on paired donors, with incorporation or reduction of molecular oxygen"/>
    <property type="evidence" value="ECO:0007669"/>
    <property type="project" value="InterPro"/>
</dbReference>
<sequence length="528" mass="59289">MLTAACAGYVLLCTWRFCKRFRTPLRRFPGPPADSLLWGNSPKMIKADPIERTWVEQYGITYTTPVMLGRYRLNTIDPRAVAHILSHVENYPKPNHTKAMLRSVVGDGLLVVEDDAHRRQKRIMYPCFSPSQIREVTPIFFETANQVSVWRSNASISPKGLEIDIYTLAARAALDIIGLAGFGYRFNALEDQSNELFNAWHDVMQALTVSPLLGLLCQRFPWVRFLPLKANTVIRTSVKTMNRIGMDLVRAKKAAIEEETFAYGIMRKTSIVGRDMLTAMIRANMAADVPHTQRMSTEEVIAQILTFLGAGHETSAAGLSWTLLSLAEHPEVQRKLRAELSQVENDSPGMDALDSLPYLDMVMKESLRLHSPVPLTTRTARRDDEIPLSRPVLDKNGKSHNSIRVQAGDSIGVEIRAMNNSKLLWGEDAYVFRPERWSESFVCANEIPGIYAHSLTFIGGERTCIGYRFSIIDMKAILFTLIRSFEFAQAPGKEIGISTMVVARPFVKGEESKGLQQPMIVSRVSKVV</sequence>
<dbReference type="STRING" id="1353952.A0A165J7D1"/>
<dbReference type="CDD" id="cd11069">
    <property type="entry name" value="CYP_FUM15-like"/>
    <property type="match status" value="1"/>
</dbReference>
<dbReference type="PANTHER" id="PTHR24305">
    <property type="entry name" value="CYTOCHROME P450"/>
    <property type="match status" value="1"/>
</dbReference>
<dbReference type="AlphaFoldDB" id="A0A165J7D1"/>
<name>A0A165J7D1_9BASI</name>
<keyword evidence="7" id="KW-0503">Monooxygenase</keyword>
<dbReference type="Proteomes" id="UP000076842">
    <property type="component" value="Unassembled WGS sequence"/>
</dbReference>
<evidence type="ECO:0000256" key="2">
    <source>
        <dbReference type="ARBA" id="ARBA00005179"/>
    </source>
</evidence>
<organism evidence="9 10">
    <name type="scientific">Calocera cornea HHB12733</name>
    <dbReference type="NCBI Taxonomy" id="1353952"/>
    <lineage>
        <taxon>Eukaryota</taxon>
        <taxon>Fungi</taxon>
        <taxon>Dikarya</taxon>
        <taxon>Basidiomycota</taxon>
        <taxon>Agaricomycotina</taxon>
        <taxon>Dacrymycetes</taxon>
        <taxon>Dacrymycetales</taxon>
        <taxon>Dacrymycetaceae</taxon>
        <taxon>Calocera</taxon>
    </lineage>
</organism>
<evidence type="ECO:0000256" key="4">
    <source>
        <dbReference type="ARBA" id="ARBA00022617"/>
    </source>
</evidence>
<dbReference type="PRINTS" id="PR00385">
    <property type="entry name" value="P450"/>
</dbReference>
<evidence type="ECO:0000313" key="10">
    <source>
        <dbReference type="Proteomes" id="UP000076842"/>
    </source>
</evidence>
<dbReference type="GO" id="GO:0004497">
    <property type="term" value="F:monooxygenase activity"/>
    <property type="evidence" value="ECO:0007669"/>
    <property type="project" value="UniProtKB-KW"/>
</dbReference>
<evidence type="ECO:0000256" key="5">
    <source>
        <dbReference type="ARBA" id="ARBA00023002"/>
    </source>
</evidence>
<dbReference type="SUPFAM" id="SSF48264">
    <property type="entry name" value="Cytochrome P450"/>
    <property type="match status" value="1"/>
</dbReference>
<dbReference type="OrthoDB" id="1470350at2759"/>
<keyword evidence="8" id="KW-0479">Metal-binding</keyword>
<keyword evidence="10" id="KW-1185">Reference proteome</keyword>
<dbReference type="InterPro" id="IPR002401">
    <property type="entry name" value="Cyt_P450_E_grp-I"/>
</dbReference>
<dbReference type="Pfam" id="PF00067">
    <property type="entry name" value="p450"/>
    <property type="match status" value="1"/>
</dbReference>
<dbReference type="GO" id="GO:0020037">
    <property type="term" value="F:heme binding"/>
    <property type="evidence" value="ECO:0007669"/>
    <property type="project" value="InterPro"/>
</dbReference>
<accession>A0A165J7D1</accession>
<dbReference type="GO" id="GO:0005506">
    <property type="term" value="F:iron ion binding"/>
    <property type="evidence" value="ECO:0007669"/>
    <property type="project" value="InterPro"/>
</dbReference>
<dbReference type="EMBL" id="KV423923">
    <property type="protein sequence ID" value="KZT61471.1"/>
    <property type="molecule type" value="Genomic_DNA"/>
</dbReference>
<keyword evidence="4 8" id="KW-0349">Heme</keyword>
<reference evidence="9 10" key="1">
    <citation type="journal article" date="2016" name="Mol. Biol. Evol.">
        <title>Comparative Genomics of Early-Diverging Mushroom-Forming Fungi Provides Insights into the Origins of Lignocellulose Decay Capabilities.</title>
        <authorList>
            <person name="Nagy L.G."/>
            <person name="Riley R."/>
            <person name="Tritt A."/>
            <person name="Adam C."/>
            <person name="Daum C."/>
            <person name="Floudas D."/>
            <person name="Sun H."/>
            <person name="Yadav J.S."/>
            <person name="Pangilinan J."/>
            <person name="Larsson K.H."/>
            <person name="Matsuura K."/>
            <person name="Barry K."/>
            <person name="Labutti K."/>
            <person name="Kuo R."/>
            <person name="Ohm R.A."/>
            <person name="Bhattacharya S.S."/>
            <person name="Shirouzu T."/>
            <person name="Yoshinaga Y."/>
            <person name="Martin F.M."/>
            <person name="Grigoriev I.V."/>
            <person name="Hibbett D.S."/>
        </authorList>
    </citation>
    <scope>NUCLEOTIDE SEQUENCE [LARGE SCALE GENOMIC DNA]</scope>
    <source>
        <strain evidence="9 10">HHB12733</strain>
    </source>
</reference>
<dbReference type="InterPro" id="IPR036396">
    <property type="entry name" value="Cyt_P450_sf"/>
</dbReference>